<dbReference type="CDD" id="cd01890">
    <property type="entry name" value="LepA"/>
    <property type="match status" value="1"/>
</dbReference>
<dbReference type="FunFam" id="3.30.70.870:FF:000004">
    <property type="entry name" value="Translation factor GUF1, mitochondrial"/>
    <property type="match status" value="1"/>
</dbReference>
<evidence type="ECO:0000256" key="8">
    <source>
        <dbReference type="ARBA" id="ARBA00050293"/>
    </source>
</evidence>
<dbReference type="Proteomes" id="UP000285120">
    <property type="component" value="Unassembled WGS sequence"/>
</dbReference>
<dbReference type="HAMAP" id="MF_00071">
    <property type="entry name" value="LepA"/>
    <property type="match status" value="1"/>
</dbReference>
<dbReference type="OrthoDB" id="9804431at2"/>
<evidence type="ECO:0000256" key="1">
    <source>
        <dbReference type="ARBA" id="ARBA00005454"/>
    </source>
</evidence>
<dbReference type="InterPro" id="IPR038363">
    <property type="entry name" value="LepA_C_sf"/>
</dbReference>
<dbReference type="SUPFAM" id="SSF50447">
    <property type="entry name" value="Translation proteins"/>
    <property type="match status" value="1"/>
</dbReference>
<keyword evidence="3 12" id="KW-0547">Nucleotide-binding</keyword>
<dbReference type="InterPro" id="IPR000640">
    <property type="entry name" value="EFG_V-like"/>
</dbReference>
<keyword evidence="4 12" id="KW-0378">Hydrolase</keyword>
<dbReference type="SUPFAM" id="SSF52540">
    <property type="entry name" value="P-loop containing nucleoside triphosphate hydrolases"/>
    <property type="match status" value="1"/>
</dbReference>
<dbReference type="Pfam" id="PF06421">
    <property type="entry name" value="LepA_C"/>
    <property type="match status" value="1"/>
</dbReference>
<dbReference type="FunFam" id="2.40.30.10:FF:000015">
    <property type="entry name" value="Translation factor GUF1, mitochondrial"/>
    <property type="match status" value="1"/>
</dbReference>
<dbReference type="Gene3D" id="2.40.30.10">
    <property type="entry name" value="Translation factors"/>
    <property type="match status" value="1"/>
</dbReference>
<dbReference type="InterPro" id="IPR004161">
    <property type="entry name" value="EFTu-like_2"/>
</dbReference>
<accession>A0A419V3E7</accession>
<dbReference type="NCBIfam" id="TIGR01393">
    <property type="entry name" value="lepA"/>
    <property type="match status" value="1"/>
</dbReference>
<dbReference type="InterPro" id="IPR013842">
    <property type="entry name" value="LepA_CTD"/>
</dbReference>
<dbReference type="NCBIfam" id="TIGR00231">
    <property type="entry name" value="small_GTP"/>
    <property type="match status" value="1"/>
</dbReference>
<dbReference type="InterPro" id="IPR035647">
    <property type="entry name" value="EFG_III/V"/>
</dbReference>
<reference evidence="14 15" key="1">
    <citation type="submission" date="2018-09" db="EMBL/GenBank/DDBJ databases">
        <title>Genomic Encyclopedia of Archaeal and Bacterial Type Strains, Phase II (KMG-II): from individual species to whole genera.</title>
        <authorList>
            <person name="Goeker M."/>
        </authorList>
    </citation>
    <scope>NUCLEOTIDE SEQUENCE [LARGE SCALE GENOMIC DNA]</scope>
    <source>
        <strain evidence="14 15">DSM 17008</strain>
    </source>
</reference>
<dbReference type="PROSITE" id="PS00301">
    <property type="entry name" value="G_TR_1"/>
    <property type="match status" value="1"/>
</dbReference>
<evidence type="ECO:0000256" key="12">
    <source>
        <dbReference type="HAMAP-Rule" id="MF_00071"/>
    </source>
</evidence>
<dbReference type="InterPro" id="IPR035654">
    <property type="entry name" value="LepA_IV"/>
</dbReference>
<evidence type="ECO:0000256" key="4">
    <source>
        <dbReference type="ARBA" id="ARBA00022801"/>
    </source>
</evidence>
<sequence>MNNKDRLERQKRIRNFSIIAHIDHGKSTLADRILESTSALTKREMKEQTLDAMDLERERGITIKLNSVQLKHTHTDGEEYIFHLIDTPGHVDFSYEVSRSLAACEGALLIVDAAQGIEAQTLANVYLALDNDLEIIPVINKIDLPSAEPERVKQEIEDVIGLDASEAVHASAKSGIGIEEILSQIVEKVPAPEGDPEKPLQALIFDSLYDTYRGVISYIRVVEGTIRPGQKIKMMATGKEFEVSEVGVFTPKPIACDELTVGDVGFVTAAVKNVGDSRVGDTITDAERPAEMQLEGYKKMNPMVFCGLYPVDANDYNPLRDALERLELNDSSLQYEAETSQALGFGFRAGFLGLLHMEIVQERIEREYGIDLITTAPSVIYNVYLTDETMISIDNPANFPNPQKVDYVEEPFVKATVMVPNDYVGAVMDLCQKKRGEFIDMKYMDANRVNIVYNIPLTEIVYDFFDQLKSSTKGYASFDYEMIGFRQSSLVKMDILLNGETVDALSIIVHRDFAYERGKAITDKLKDLIPRQQFEVPIQASIGQKIIARQTIKAMRKNVLSKCYGGDISRKRKLLDKQKEGKKRMKSVGKVDVPQEAFMSVLKMDNDK</sequence>
<dbReference type="FunFam" id="3.40.50.300:FF:000078">
    <property type="entry name" value="Elongation factor 4"/>
    <property type="match status" value="1"/>
</dbReference>
<dbReference type="GO" id="GO:0003746">
    <property type="term" value="F:translation elongation factor activity"/>
    <property type="evidence" value="ECO:0007669"/>
    <property type="project" value="UniProtKB-UniRule"/>
</dbReference>
<keyword evidence="6 12" id="KW-0342">GTP-binding</keyword>
<dbReference type="SMART" id="SM00838">
    <property type="entry name" value="EFG_C"/>
    <property type="match status" value="1"/>
</dbReference>
<dbReference type="CDD" id="cd03699">
    <property type="entry name" value="EF4_II"/>
    <property type="match status" value="1"/>
</dbReference>
<dbReference type="Pfam" id="PF00679">
    <property type="entry name" value="EFG_C"/>
    <property type="match status" value="1"/>
</dbReference>
<dbReference type="Pfam" id="PF14492">
    <property type="entry name" value="EFG_III"/>
    <property type="match status" value="1"/>
</dbReference>
<dbReference type="GO" id="GO:0045727">
    <property type="term" value="P:positive regulation of translation"/>
    <property type="evidence" value="ECO:0007669"/>
    <property type="project" value="UniProtKB-UniRule"/>
</dbReference>
<comment type="subcellular location">
    <subcellularLocation>
        <location evidence="12">Cell membrane</location>
        <topology evidence="12">Peripheral membrane protein</topology>
        <orientation evidence="12">Cytoplasmic side</orientation>
    </subcellularLocation>
</comment>
<evidence type="ECO:0000256" key="2">
    <source>
        <dbReference type="ARBA" id="ARBA00022475"/>
    </source>
</evidence>
<feature type="binding site" evidence="12">
    <location>
        <begin position="140"/>
        <end position="143"/>
    </location>
    <ligand>
        <name>GTP</name>
        <dbReference type="ChEBI" id="CHEBI:37565"/>
    </ligand>
</feature>
<dbReference type="EMBL" id="RAPK01000009">
    <property type="protein sequence ID" value="RKD73047.1"/>
    <property type="molecule type" value="Genomic_DNA"/>
</dbReference>
<dbReference type="InterPro" id="IPR000795">
    <property type="entry name" value="T_Tr_GTP-bd_dom"/>
</dbReference>
<evidence type="ECO:0000313" key="14">
    <source>
        <dbReference type="EMBL" id="RKD73047.1"/>
    </source>
</evidence>
<name>A0A419V3E7_9BACL</name>
<dbReference type="EC" id="3.6.5.n1" evidence="11 12"/>
<dbReference type="InterPro" id="IPR031157">
    <property type="entry name" value="G_TR_CS"/>
</dbReference>
<dbReference type="CDD" id="cd03709">
    <property type="entry name" value="lepA_C"/>
    <property type="match status" value="1"/>
</dbReference>
<dbReference type="InterPro" id="IPR027417">
    <property type="entry name" value="P-loop_NTPase"/>
</dbReference>
<dbReference type="CDD" id="cd16260">
    <property type="entry name" value="EF4_III"/>
    <property type="match status" value="1"/>
</dbReference>
<dbReference type="InterPro" id="IPR041095">
    <property type="entry name" value="EFG_II"/>
</dbReference>
<evidence type="ECO:0000256" key="10">
    <source>
        <dbReference type="ARBA" id="ARBA00061052"/>
    </source>
</evidence>
<dbReference type="Gene3D" id="3.40.50.300">
    <property type="entry name" value="P-loop containing nucleotide triphosphate hydrolases"/>
    <property type="match status" value="1"/>
</dbReference>
<dbReference type="FunFam" id="3.30.70.2570:FF:000001">
    <property type="entry name" value="Translation factor GUF1, mitochondrial"/>
    <property type="match status" value="1"/>
</dbReference>
<feature type="domain" description="Tr-type G" evidence="13">
    <location>
        <begin position="11"/>
        <end position="193"/>
    </location>
</feature>
<evidence type="ECO:0000256" key="5">
    <source>
        <dbReference type="ARBA" id="ARBA00022917"/>
    </source>
</evidence>
<dbReference type="AlphaFoldDB" id="A0A419V3E7"/>
<dbReference type="GO" id="GO:0003924">
    <property type="term" value="F:GTPase activity"/>
    <property type="evidence" value="ECO:0007669"/>
    <property type="project" value="UniProtKB-UniRule"/>
</dbReference>
<dbReference type="GO" id="GO:0043022">
    <property type="term" value="F:ribosome binding"/>
    <property type="evidence" value="ECO:0007669"/>
    <property type="project" value="UniProtKB-UniRule"/>
</dbReference>
<proteinExistence type="inferred from homology"/>
<keyword evidence="2 12" id="KW-1003">Cell membrane</keyword>
<dbReference type="RefSeq" id="WP_120193432.1">
    <property type="nucleotide sequence ID" value="NZ_RAPK01000009.1"/>
</dbReference>
<dbReference type="SUPFAM" id="SSF54980">
    <property type="entry name" value="EF-G C-terminal domain-like"/>
    <property type="match status" value="2"/>
</dbReference>
<organism evidence="14 15">
    <name type="scientific">Sinobaca qinghaiensis</name>
    <dbReference type="NCBI Taxonomy" id="342944"/>
    <lineage>
        <taxon>Bacteria</taxon>
        <taxon>Bacillati</taxon>
        <taxon>Bacillota</taxon>
        <taxon>Bacilli</taxon>
        <taxon>Bacillales</taxon>
        <taxon>Sporolactobacillaceae</taxon>
        <taxon>Sinobaca</taxon>
    </lineage>
</organism>
<comment type="similarity">
    <text evidence="10">Belongs to the GTP-binding elongation factor family. LepA subfamily.</text>
</comment>
<keyword evidence="15" id="KW-1185">Reference proteome</keyword>
<dbReference type="FunFam" id="3.30.70.240:FF:000007">
    <property type="entry name" value="Translation factor GUF1, mitochondrial"/>
    <property type="match status" value="1"/>
</dbReference>
<evidence type="ECO:0000256" key="3">
    <source>
        <dbReference type="ARBA" id="ARBA00022741"/>
    </source>
</evidence>
<dbReference type="Pfam" id="PF03144">
    <property type="entry name" value="GTP_EFTU_D2"/>
    <property type="match status" value="1"/>
</dbReference>
<comment type="catalytic activity">
    <reaction evidence="8 12">
        <text>GTP + H2O = GDP + phosphate + H(+)</text>
        <dbReference type="Rhea" id="RHEA:19669"/>
        <dbReference type="ChEBI" id="CHEBI:15377"/>
        <dbReference type="ChEBI" id="CHEBI:15378"/>
        <dbReference type="ChEBI" id="CHEBI:37565"/>
        <dbReference type="ChEBI" id="CHEBI:43474"/>
        <dbReference type="ChEBI" id="CHEBI:58189"/>
        <dbReference type="EC" id="3.6.5.n1"/>
    </reaction>
</comment>
<keyword evidence="5 12" id="KW-0648">Protein biosynthesis</keyword>
<dbReference type="GO" id="GO:0005886">
    <property type="term" value="C:plasma membrane"/>
    <property type="evidence" value="ECO:0007669"/>
    <property type="project" value="UniProtKB-SubCell"/>
</dbReference>
<comment type="similarity">
    <text evidence="1 12">Belongs to the TRAFAC class translation factor GTPase superfamily. Classic translation factor GTPase family. LepA subfamily.</text>
</comment>
<evidence type="ECO:0000256" key="7">
    <source>
        <dbReference type="ARBA" id="ARBA00023136"/>
    </source>
</evidence>
<dbReference type="InterPro" id="IPR006297">
    <property type="entry name" value="EF-4"/>
</dbReference>
<dbReference type="Pfam" id="PF00009">
    <property type="entry name" value="GTP_EFTU"/>
    <property type="match status" value="1"/>
</dbReference>
<dbReference type="PANTHER" id="PTHR43512:SF4">
    <property type="entry name" value="TRANSLATION FACTOR GUF1 HOMOLOG, CHLOROPLASTIC"/>
    <property type="match status" value="1"/>
</dbReference>
<dbReference type="InterPro" id="IPR009000">
    <property type="entry name" value="Transl_B-barrel_sf"/>
</dbReference>
<dbReference type="Gene3D" id="3.30.70.240">
    <property type="match status" value="1"/>
</dbReference>
<feature type="binding site" evidence="12">
    <location>
        <begin position="23"/>
        <end position="28"/>
    </location>
    <ligand>
        <name>GTP</name>
        <dbReference type="ChEBI" id="CHEBI:37565"/>
    </ligand>
</feature>
<dbReference type="Gene3D" id="3.30.70.870">
    <property type="entry name" value="Elongation Factor G (Translational Gtpase), domain 3"/>
    <property type="match status" value="1"/>
</dbReference>
<protein>
    <recommendedName>
        <fullName evidence="11 12">Elongation factor 4</fullName>
        <shortName evidence="12">EF-4</shortName>
        <ecNumber evidence="11 12">3.6.5.n1</ecNumber>
    </recommendedName>
    <alternativeName>
        <fullName evidence="12">Ribosomal back-translocase LepA</fullName>
    </alternativeName>
</protein>
<keyword evidence="7 12" id="KW-0472">Membrane</keyword>
<evidence type="ECO:0000256" key="6">
    <source>
        <dbReference type="ARBA" id="ARBA00023134"/>
    </source>
</evidence>
<evidence type="ECO:0000313" key="15">
    <source>
        <dbReference type="Proteomes" id="UP000285120"/>
    </source>
</evidence>
<dbReference type="PROSITE" id="PS51722">
    <property type="entry name" value="G_TR_2"/>
    <property type="match status" value="1"/>
</dbReference>
<comment type="function">
    <text evidence="9 12">Required for accurate and efficient protein synthesis under certain stress conditions. May act as a fidelity factor of the translation reaction, by catalyzing a one-codon backward translocation of tRNAs on improperly translocated ribosomes. Back-translocation proceeds from a post-translocation (POST) complex to a pre-translocation (PRE) complex, thus giving elongation factor G a second chance to translocate the tRNAs correctly. Binds to ribosomes in a GTP-dependent manner.</text>
</comment>
<dbReference type="GO" id="GO:0005525">
    <property type="term" value="F:GTP binding"/>
    <property type="evidence" value="ECO:0007669"/>
    <property type="project" value="UniProtKB-UniRule"/>
</dbReference>
<dbReference type="PANTHER" id="PTHR43512">
    <property type="entry name" value="TRANSLATION FACTOR GUF1-RELATED"/>
    <property type="match status" value="1"/>
</dbReference>
<comment type="caution">
    <text evidence="14">The sequence shown here is derived from an EMBL/GenBank/DDBJ whole genome shotgun (WGS) entry which is preliminary data.</text>
</comment>
<evidence type="ECO:0000259" key="13">
    <source>
        <dbReference type="PROSITE" id="PS51722"/>
    </source>
</evidence>
<gene>
    <name evidence="12" type="primary">lepA</name>
    <name evidence="14" type="ORF">ATL39_2249</name>
</gene>
<evidence type="ECO:0000256" key="11">
    <source>
        <dbReference type="ARBA" id="ARBA00066744"/>
    </source>
</evidence>
<dbReference type="Gene3D" id="3.30.70.2570">
    <property type="entry name" value="Elongation factor 4, C-terminal domain"/>
    <property type="match status" value="1"/>
</dbReference>
<evidence type="ECO:0000256" key="9">
    <source>
        <dbReference type="ARBA" id="ARBA00057626"/>
    </source>
</evidence>
<dbReference type="PRINTS" id="PR00315">
    <property type="entry name" value="ELONGATNFCT"/>
</dbReference>
<dbReference type="InterPro" id="IPR005225">
    <property type="entry name" value="Small_GTP-bd"/>
</dbReference>